<gene>
    <name evidence="3" type="ORF">GCK32_000215</name>
</gene>
<proteinExistence type="predicted"/>
<organism evidence="3 4">
    <name type="scientific">Trichostrongylus colubriformis</name>
    <name type="common">Black scour worm</name>
    <dbReference type="NCBI Taxonomy" id="6319"/>
    <lineage>
        <taxon>Eukaryota</taxon>
        <taxon>Metazoa</taxon>
        <taxon>Ecdysozoa</taxon>
        <taxon>Nematoda</taxon>
        <taxon>Chromadorea</taxon>
        <taxon>Rhabditida</taxon>
        <taxon>Rhabditina</taxon>
        <taxon>Rhabditomorpha</taxon>
        <taxon>Strongyloidea</taxon>
        <taxon>Trichostrongylidae</taxon>
        <taxon>Trichostrongylus</taxon>
    </lineage>
</organism>
<evidence type="ECO:0000313" key="3">
    <source>
        <dbReference type="EMBL" id="KAK5967202.1"/>
    </source>
</evidence>
<evidence type="ECO:0000259" key="2">
    <source>
        <dbReference type="Pfam" id="PF07245"/>
    </source>
</evidence>
<dbReference type="InterPro" id="IPR009878">
    <property type="entry name" value="Phlebovirus_G2_fusion"/>
</dbReference>
<dbReference type="Gene3D" id="2.60.98.50">
    <property type="match status" value="1"/>
</dbReference>
<feature type="domain" description="Phlebovirus glycoprotein G2 fusion" evidence="2">
    <location>
        <begin position="56"/>
        <end position="147"/>
    </location>
</feature>
<feature type="region of interest" description="Disordered" evidence="1">
    <location>
        <begin position="202"/>
        <end position="239"/>
    </location>
</feature>
<keyword evidence="4" id="KW-1185">Reference proteome</keyword>
<dbReference type="Pfam" id="PF07245">
    <property type="entry name" value="Phlebovirus_G2"/>
    <property type="match status" value="1"/>
</dbReference>
<dbReference type="EMBL" id="WIXE01022738">
    <property type="protein sequence ID" value="KAK5967202.1"/>
    <property type="molecule type" value="Genomic_DNA"/>
</dbReference>
<name>A0AAN8IFD5_TRICO</name>
<feature type="region of interest" description="Disordered" evidence="1">
    <location>
        <begin position="410"/>
        <end position="444"/>
    </location>
</feature>
<feature type="compositionally biased region" description="Basic and acidic residues" evidence="1">
    <location>
        <begin position="430"/>
        <end position="444"/>
    </location>
</feature>
<evidence type="ECO:0000313" key="4">
    <source>
        <dbReference type="Proteomes" id="UP001331761"/>
    </source>
</evidence>
<dbReference type="Proteomes" id="UP001331761">
    <property type="component" value="Unassembled WGS sequence"/>
</dbReference>
<accession>A0AAN8IFD5</accession>
<dbReference type="AlphaFoldDB" id="A0AAN8IFD5"/>
<reference evidence="3 4" key="1">
    <citation type="submission" date="2019-10" db="EMBL/GenBank/DDBJ databases">
        <title>Assembly and Annotation for the nematode Trichostrongylus colubriformis.</title>
        <authorList>
            <person name="Martin J."/>
        </authorList>
    </citation>
    <scope>NUCLEOTIDE SEQUENCE [LARGE SCALE GENOMIC DNA]</scope>
    <source>
        <strain evidence="3">G859</strain>
        <tissue evidence="3">Whole worm</tissue>
    </source>
</reference>
<sequence>MGHTVQLARTVWKERVRMAFRRRLLHRRQHDVEAFLNTPLITLTFLAIMASTVYACQEVDIFSQPTTICHVSPQGQKRCLTETTEILKMNSFHQEACLRLLYNQTSVKEVRIMWKRMLLTCEKETLTFTRASEQGVMDSKRYKTMGSYIFENRLENRFPICRPWITLTHTVSHPRTNEATIPMFTTAEVLIHFKDKYDMTVTESTPVETQKKQKKSAGLKEEPRKGRFSPKASTSSNVSSTFDPWEEFCRRGATIFQETSKQIEAVKKNDAASLASRDSQLSTIAQRTETLGKVMTDHHEFVKHNLMPATLVGDEQTVQKIMSHISKEITKGTDQIYDSVEEAKNATDVRVDEVELKTRNVRSDVQNVSYESMVREFYVFQTEVKRRLDELGTRQLEILSFLRECRKQESTPHCAATEGVETPDKNGPPLEERRRSDSKTDDARLREAIRENHKELNRVKHEIFSLIHRMKEAQKV</sequence>
<protein>
    <recommendedName>
        <fullName evidence="2">Phlebovirus glycoprotein G2 fusion domain-containing protein</fullName>
    </recommendedName>
</protein>
<evidence type="ECO:0000256" key="1">
    <source>
        <dbReference type="SAM" id="MobiDB-lite"/>
    </source>
</evidence>
<comment type="caution">
    <text evidence="3">The sequence shown here is derived from an EMBL/GenBank/DDBJ whole genome shotgun (WGS) entry which is preliminary data.</text>
</comment>